<dbReference type="GO" id="GO:0004356">
    <property type="term" value="F:glutamine synthetase activity"/>
    <property type="evidence" value="ECO:0007669"/>
    <property type="project" value="UniProtKB-EC"/>
</dbReference>
<feature type="domain" description="GS catalytic" evidence="14">
    <location>
        <begin position="82"/>
        <end position="337"/>
    </location>
</feature>
<comment type="catalytic activity">
    <reaction evidence="11">
        <text>L-glutamate + NH4(+) + ATP = L-glutamine + ADP + phosphate + H(+)</text>
        <dbReference type="Rhea" id="RHEA:16169"/>
        <dbReference type="ChEBI" id="CHEBI:15378"/>
        <dbReference type="ChEBI" id="CHEBI:28938"/>
        <dbReference type="ChEBI" id="CHEBI:29985"/>
        <dbReference type="ChEBI" id="CHEBI:30616"/>
        <dbReference type="ChEBI" id="CHEBI:43474"/>
        <dbReference type="ChEBI" id="CHEBI:58359"/>
        <dbReference type="ChEBI" id="CHEBI:456216"/>
        <dbReference type="EC" id="6.3.1.2"/>
    </reaction>
</comment>
<dbReference type="AlphaFoldDB" id="A0A1I0AZS3"/>
<protein>
    <recommendedName>
        <fullName evidence="4">glutamine synthetase</fullName>
        <ecNumber evidence="4">6.3.1.2</ecNumber>
    </recommendedName>
    <alternativeName>
        <fullName evidence="10">Glutamine synthetase II</fullName>
    </alternativeName>
</protein>
<dbReference type="Pfam" id="PF03951">
    <property type="entry name" value="Gln-synt_N"/>
    <property type="match status" value="1"/>
</dbReference>
<dbReference type="EC" id="6.3.1.2" evidence="4"/>
<dbReference type="RefSeq" id="WP_217642882.1">
    <property type="nucleotide sequence ID" value="NZ_CAXXJF010000003.1"/>
</dbReference>
<dbReference type="Pfam" id="PF00120">
    <property type="entry name" value="Gln-synt_C"/>
    <property type="match status" value="1"/>
</dbReference>
<evidence type="ECO:0000256" key="4">
    <source>
        <dbReference type="ARBA" id="ARBA00012937"/>
    </source>
</evidence>
<name>A0A1I0AZS3_9BACT</name>
<evidence type="ECO:0000256" key="6">
    <source>
        <dbReference type="ARBA" id="ARBA00022598"/>
    </source>
</evidence>
<dbReference type="EMBL" id="FOHT01000004">
    <property type="protein sequence ID" value="SES99962.1"/>
    <property type="molecule type" value="Genomic_DNA"/>
</dbReference>
<dbReference type="GO" id="GO:0006542">
    <property type="term" value="P:glutamine biosynthetic process"/>
    <property type="evidence" value="ECO:0007669"/>
    <property type="project" value="InterPro"/>
</dbReference>
<gene>
    <name evidence="15" type="ORF">SAMN05444285_104145</name>
</gene>
<dbReference type="InterPro" id="IPR050292">
    <property type="entry name" value="Glutamine_Synthetase"/>
</dbReference>
<comment type="subcellular location">
    <subcellularLocation>
        <location evidence="2">Cytoplasm</location>
    </subcellularLocation>
</comment>
<evidence type="ECO:0000256" key="8">
    <source>
        <dbReference type="ARBA" id="ARBA00022840"/>
    </source>
</evidence>
<evidence type="ECO:0000313" key="16">
    <source>
        <dbReference type="Proteomes" id="UP000181981"/>
    </source>
</evidence>
<evidence type="ECO:0000256" key="11">
    <source>
        <dbReference type="ARBA" id="ARBA00049436"/>
    </source>
</evidence>
<dbReference type="SUPFAM" id="SSF54368">
    <property type="entry name" value="Glutamine synthetase, N-terminal domain"/>
    <property type="match status" value="1"/>
</dbReference>
<evidence type="ECO:0000256" key="9">
    <source>
        <dbReference type="ARBA" id="ARBA00038740"/>
    </source>
</evidence>
<dbReference type="GO" id="GO:0005737">
    <property type="term" value="C:cytoplasm"/>
    <property type="evidence" value="ECO:0007669"/>
    <property type="project" value="UniProtKB-SubCell"/>
</dbReference>
<organism evidence="15 16">
    <name type="scientific">Draconibacterium orientale</name>
    <dbReference type="NCBI Taxonomy" id="1168034"/>
    <lineage>
        <taxon>Bacteria</taxon>
        <taxon>Pseudomonadati</taxon>
        <taxon>Bacteroidota</taxon>
        <taxon>Bacteroidia</taxon>
        <taxon>Marinilabiliales</taxon>
        <taxon>Prolixibacteraceae</taxon>
        <taxon>Draconibacterium</taxon>
    </lineage>
</organism>
<evidence type="ECO:0000256" key="2">
    <source>
        <dbReference type="ARBA" id="ARBA00004496"/>
    </source>
</evidence>
<evidence type="ECO:0000256" key="1">
    <source>
        <dbReference type="ARBA" id="ARBA00003117"/>
    </source>
</evidence>
<proteinExistence type="inferred from homology"/>
<dbReference type="SMART" id="SM01230">
    <property type="entry name" value="Gln-synt_C"/>
    <property type="match status" value="1"/>
</dbReference>
<dbReference type="PANTHER" id="PTHR20852:SF57">
    <property type="entry name" value="GLUTAMINE SYNTHETASE 2 CYTOPLASMIC"/>
    <property type="match status" value="1"/>
</dbReference>
<dbReference type="InterPro" id="IPR027302">
    <property type="entry name" value="Gln_synth_N_conserv_site"/>
</dbReference>
<comment type="subunit">
    <text evidence="9">Homooctamer and homotetramer.</text>
</comment>
<evidence type="ECO:0000256" key="7">
    <source>
        <dbReference type="ARBA" id="ARBA00022741"/>
    </source>
</evidence>
<evidence type="ECO:0000256" key="5">
    <source>
        <dbReference type="ARBA" id="ARBA00022490"/>
    </source>
</evidence>
<accession>A0A1I0AZS3</accession>
<evidence type="ECO:0000256" key="12">
    <source>
        <dbReference type="PROSITE-ProRule" id="PRU01331"/>
    </source>
</evidence>
<reference evidence="15 16" key="1">
    <citation type="submission" date="2016-10" db="EMBL/GenBank/DDBJ databases">
        <authorList>
            <person name="de Groot N.N."/>
        </authorList>
    </citation>
    <scope>NUCLEOTIDE SEQUENCE [LARGE SCALE GENOMIC DNA]</scope>
    <source>
        <strain evidence="15 16">DSM 25947</strain>
    </source>
</reference>
<dbReference type="PROSITE" id="PS00180">
    <property type="entry name" value="GLNA_1"/>
    <property type="match status" value="1"/>
</dbReference>
<sequence>MKSKLEYIWLDGSVPTQQLRAKTRVADNFSGKLEDCPIWSFDGSSTNQAGGGASDLLLKPVFICPDPDRKNAYLVLTEVLNPDGSAHETNGRAHIEEEDEDFWFGFEQEYFLYDPQTRLPLGFPAGGFPLPQGPYYCGVGGSKAFGRAIVEEHFDLCLEAGLNVEGINAEVAAGQWEFQIFAKGAHSAGDQIWMARFLLERTAEKYGVDVEWHPKPLGKDLDWNGSGMHANFSNGLMRTCGDEKVFTAICEEFGKNIKEHIDVYGAYNDQRLTGLHETQSITEFSYGVSDRGASIRIPVGTVEDGWKGRLEDRRPASNGDPYKIGARIIKTVHAAKI</sequence>
<comment type="function">
    <text evidence="1">Catalyzes the ATP-dependent biosynthesis of glutamine from glutamate and ammonia.</text>
</comment>
<keyword evidence="8" id="KW-0067">ATP-binding</keyword>
<evidence type="ECO:0000313" key="15">
    <source>
        <dbReference type="EMBL" id="SES99962.1"/>
    </source>
</evidence>
<dbReference type="InterPro" id="IPR014746">
    <property type="entry name" value="Gln_synth/guanido_kin_cat_dom"/>
</dbReference>
<dbReference type="InterPro" id="IPR008146">
    <property type="entry name" value="Gln_synth_cat_dom"/>
</dbReference>
<dbReference type="Proteomes" id="UP000181981">
    <property type="component" value="Unassembled WGS sequence"/>
</dbReference>
<dbReference type="Gene3D" id="3.10.20.70">
    <property type="entry name" value="Glutamine synthetase, N-terminal domain"/>
    <property type="match status" value="1"/>
</dbReference>
<keyword evidence="5" id="KW-0963">Cytoplasm</keyword>
<dbReference type="GO" id="GO:0005524">
    <property type="term" value="F:ATP binding"/>
    <property type="evidence" value="ECO:0007669"/>
    <property type="project" value="UniProtKB-KW"/>
</dbReference>
<evidence type="ECO:0000259" key="14">
    <source>
        <dbReference type="PROSITE" id="PS51987"/>
    </source>
</evidence>
<dbReference type="PANTHER" id="PTHR20852">
    <property type="entry name" value="GLUTAMINE SYNTHETASE"/>
    <property type="match status" value="1"/>
</dbReference>
<keyword evidence="6" id="KW-0436">Ligase</keyword>
<comment type="similarity">
    <text evidence="3 12 13">Belongs to the glutamine synthetase family.</text>
</comment>
<dbReference type="InterPro" id="IPR036651">
    <property type="entry name" value="Gln_synt_N_sf"/>
</dbReference>
<evidence type="ECO:0000256" key="13">
    <source>
        <dbReference type="RuleBase" id="RU000384"/>
    </source>
</evidence>
<dbReference type="SUPFAM" id="SSF55931">
    <property type="entry name" value="Glutamine synthetase/guanido kinase"/>
    <property type="match status" value="1"/>
</dbReference>
<dbReference type="FunFam" id="3.30.590.10:FF:000011">
    <property type="entry name" value="Glutamine synthetase"/>
    <property type="match status" value="1"/>
</dbReference>
<dbReference type="Gene3D" id="3.30.590.10">
    <property type="entry name" value="Glutamine synthetase/guanido kinase, catalytic domain"/>
    <property type="match status" value="1"/>
</dbReference>
<evidence type="ECO:0000256" key="3">
    <source>
        <dbReference type="ARBA" id="ARBA00009897"/>
    </source>
</evidence>
<dbReference type="PROSITE" id="PS51987">
    <property type="entry name" value="GS_CATALYTIC"/>
    <property type="match status" value="1"/>
</dbReference>
<evidence type="ECO:0000256" key="10">
    <source>
        <dbReference type="ARBA" id="ARBA00043026"/>
    </source>
</evidence>
<dbReference type="InterPro" id="IPR008147">
    <property type="entry name" value="Gln_synt_N"/>
</dbReference>
<keyword evidence="7" id="KW-0547">Nucleotide-binding</keyword>